<comment type="cofactor">
    <cofactor evidence="2">
        <name>Ca(2+)</name>
        <dbReference type="ChEBI" id="CHEBI:29108"/>
    </cofactor>
</comment>
<feature type="chain" id="PRO_5047326076" description="alpha-amylase" evidence="15">
    <location>
        <begin position="20"/>
        <end position="638"/>
    </location>
</feature>
<dbReference type="EC" id="3.2.1.1" evidence="4"/>
<evidence type="ECO:0000259" key="16">
    <source>
        <dbReference type="PROSITE" id="PS51166"/>
    </source>
</evidence>
<dbReference type="Gene3D" id="2.60.40.1180">
    <property type="entry name" value="Golgi alpha-mannosidase II"/>
    <property type="match status" value="1"/>
</dbReference>
<dbReference type="InterPro" id="IPR017853">
    <property type="entry name" value="GH"/>
</dbReference>
<evidence type="ECO:0000256" key="15">
    <source>
        <dbReference type="SAM" id="SignalP"/>
    </source>
</evidence>
<keyword evidence="12" id="KW-0326">Glycosidase</keyword>
<feature type="domain" description="CBM20" evidence="16">
    <location>
        <begin position="529"/>
        <end position="638"/>
    </location>
</feature>
<dbReference type="CDD" id="cd11319">
    <property type="entry name" value="AmyAc_euk_AmyA"/>
    <property type="match status" value="1"/>
</dbReference>
<dbReference type="SMART" id="SM01065">
    <property type="entry name" value="CBM_2"/>
    <property type="match status" value="1"/>
</dbReference>
<evidence type="ECO:0000256" key="7">
    <source>
        <dbReference type="ARBA" id="ARBA00022801"/>
    </source>
</evidence>
<dbReference type="Pfam" id="PF00128">
    <property type="entry name" value="Alpha-amylase"/>
    <property type="match status" value="1"/>
</dbReference>
<comment type="similarity">
    <text evidence="3">Belongs to the glycosyl hydrolase 13 family.</text>
</comment>
<comment type="catalytic activity">
    <reaction evidence="1">
        <text>Endohydrolysis of (1-&gt;4)-alpha-D-glucosidic linkages in polysaccharides containing three or more (1-&gt;4)-alpha-linked D-glucose units.</text>
        <dbReference type="EC" id="3.2.1.1"/>
    </reaction>
</comment>
<dbReference type="Pfam" id="PF00686">
    <property type="entry name" value="CBM_20"/>
    <property type="match status" value="1"/>
</dbReference>
<dbReference type="EMBL" id="JBFXLS010000027">
    <property type="protein sequence ID" value="KAL2826977.1"/>
    <property type="molecule type" value="Genomic_DNA"/>
</dbReference>
<accession>A0ABR4IJE8</accession>
<evidence type="ECO:0000256" key="1">
    <source>
        <dbReference type="ARBA" id="ARBA00000548"/>
    </source>
</evidence>
<dbReference type="SUPFAM" id="SSF51445">
    <property type="entry name" value="(Trans)glycosidases"/>
    <property type="match status" value="1"/>
</dbReference>
<keyword evidence="18" id="KW-1185">Reference proteome</keyword>
<evidence type="ECO:0000256" key="9">
    <source>
        <dbReference type="ARBA" id="ARBA00023157"/>
    </source>
</evidence>
<dbReference type="CDD" id="cd05811">
    <property type="entry name" value="CBM20_glucoamylase"/>
    <property type="match status" value="1"/>
</dbReference>
<dbReference type="InterPro" id="IPR013783">
    <property type="entry name" value="Ig-like_fold"/>
</dbReference>
<dbReference type="SMART" id="SM00642">
    <property type="entry name" value="Aamy"/>
    <property type="match status" value="1"/>
</dbReference>
<keyword evidence="13" id="KW-0624">Polysaccharide degradation</keyword>
<sequence length="638" mass="69229">MRLSSLTAAVALVGQGVLGLNSAGWRSQSIYFLLTDRFARTDGSTTAACDLAQRAYCGGSWQGIINQLDYIQNMGFTAIWITPITEQISETTTWGTGFHGYWQKNIYGVDSHLGTADDIRALSQALHDRGMYLMLDVVANHMAYNGAGASTNFNTFTPFNSASYFHSYCAVSDYTNQWQVENCYLGDNIVSLSDLNTQSSEVRNIWYDWVEDIVANYSIDGLRMDTVKHVEKDFWSGYTQAAGVYSVGEVFDGSPSYTCDYQNYMDGVMNYPVYYPLRAAFTSSSGNMGDLYNMVYTVSSSCKDPTLLGSFSENHDNARFPSITQDFSLAKNVLAFVFFSDGIPIIYAGQEQHYAGGEDPYNREPVWWASYSTQSELYQFIAATNKIRKLAISRSSSYVTDRNNPFYSDTHHIAMNKGGVLALLNNYGANGGSYTFDLYNHGYSSGSSVVELYTCTSIQVSSTGNIAVPMASGLPRLLVPASWVVGSGLCGTTLPSSSTTLTTVTSTTSTSSTTTSGTATTTETTSPTCTPATTQSVTFTSRVTTTFGETILLVGSTTQLGAWDTSKAIALSASQYTTANPVWSVTINIPVETTFQYKFIKRAASGTTVTWESDPNRSLTVAAGCVGDAALAAGGAWR</sequence>
<dbReference type="SUPFAM" id="SSF49452">
    <property type="entry name" value="Starch-binding domain-like"/>
    <property type="match status" value="1"/>
</dbReference>
<keyword evidence="9" id="KW-1015">Disulfide bond</keyword>
<dbReference type="InterPro" id="IPR006047">
    <property type="entry name" value="GH13_cat_dom"/>
</dbReference>
<evidence type="ECO:0000313" key="17">
    <source>
        <dbReference type="EMBL" id="KAL2826977.1"/>
    </source>
</evidence>
<gene>
    <name evidence="17" type="ORF">BDW59DRAFT_160557</name>
</gene>
<keyword evidence="5" id="KW-0479">Metal-binding</keyword>
<dbReference type="InterPro" id="IPR013780">
    <property type="entry name" value="Glyco_hydro_b"/>
</dbReference>
<evidence type="ECO:0000256" key="3">
    <source>
        <dbReference type="ARBA" id="ARBA00008061"/>
    </source>
</evidence>
<evidence type="ECO:0000256" key="2">
    <source>
        <dbReference type="ARBA" id="ARBA00001913"/>
    </source>
</evidence>
<protein>
    <recommendedName>
        <fullName evidence="4">alpha-amylase</fullName>
        <ecNumber evidence="4">3.2.1.1</ecNumber>
    </recommendedName>
</protein>
<keyword evidence="6 15" id="KW-0732">Signal</keyword>
<dbReference type="InterPro" id="IPR034836">
    <property type="entry name" value="CBM20_glucoamylase"/>
</dbReference>
<dbReference type="PANTHER" id="PTHR10357:SF231">
    <property type="entry name" value="ALPHA-AMYLASE"/>
    <property type="match status" value="1"/>
</dbReference>
<comment type="caution">
    <text evidence="17">The sequence shown here is derived from an EMBL/GenBank/DDBJ whole genome shotgun (WGS) entry which is preliminary data.</text>
</comment>
<evidence type="ECO:0000256" key="5">
    <source>
        <dbReference type="ARBA" id="ARBA00022723"/>
    </source>
</evidence>
<name>A0ABR4IJE8_9EURO</name>
<dbReference type="InterPro" id="IPR013784">
    <property type="entry name" value="Carb-bd-like_fold"/>
</dbReference>
<evidence type="ECO:0000256" key="6">
    <source>
        <dbReference type="ARBA" id="ARBA00022729"/>
    </source>
</evidence>
<dbReference type="Gene3D" id="2.60.40.10">
    <property type="entry name" value="Immunoglobulins"/>
    <property type="match status" value="1"/>
</dbReference>
<evidence type="ECO:0000256" key="8">
    <source>
        <dbReference type="ARBA" id="ARBA00022837"/>
    </source>
</evidence>
<reference evidence="17 18" key="1">
    <citation type="submission" date="2024-07" db="EMBL/GenBank/DDBJ databases">
        <title>Section-level genome sequencing and comparative genomics of Aspergillus sections Usti and Cavernicolus.</title>
        <authorList>
            <consortium name="Lawrence Berkeley National Laboratory"/>
            <person name="Nybo J.L."/>
            <person name="Vesth T.C."/>
            <person name="Theobald S."/>
            <person name="Frisvad J.C."/>
            <person name="Larsen T.O."/>
            <person name="Kjaerboelling I."/>
            <person name="Rothschild-Mancinelli K."/>
            <person name="Lyhne E.K."/>
            <person name="Kogle M.E."/>
            <person name="Barry K."/>
            <person name="Clum A."/>
            <person name="Na H."/>
            <person name="Ledsgaard L."/>
            <person name="Lin J."/>
            <person name="Lipzen A."/>
            <person name="Kuo A."/>
            <person name="Riley R."/>
            <person name="Mondo S."/>
            <person name="LaButti K."/>
            <person name="Haridas S."/>
            <person name="Pangalinan J."/>
            <person name="Salamov A.A."/>
            <person name="Simmons B.A."/>
            <person name="Magnuson J.K."/>
            <person name="Chen J."/>
            <person name="Drula E."/>
            <person name="Henrissat B."/>
            <person name="Wiebenga A."/>
            <person name="Lubbers R.J."/>
            <person name="Gomes A.C."/>
            <person name="Makela M.R."/>
            <person name="Stajich J."/>
            <person name="Grigoriev I.V."/>
            <person name="Mortensen U.H."/>
            <person name="De vries R.P."/>
            <person name="Baker S.E."/>
            <person name="Andersen M.R."/>
        </authorList>
    </citation>
    <scope>NUCLEOTIDE SEQUENCE [LARGE SCALE GENOMIC DNA]</scope>
    <source>
        <strain evidence="17 18">CBS 600.67</strain>
    </source>
</reference>
<keyword evidence="11" id="KW-0119">Carbohydrate metabolism</keyword>
<organism evidence="17 18">
    <name type="scientific">Aspergillus cavernicola</name>
    <dbReference type="NCBI Taxonomy" id="176166"/>
    <lineage>
        <taxon>Eukaryota</taxon>
        <taxon>Fungi</taxon>
        <taxon>Dikarya</taxon>
        <taxon>Ascomycota</taxon>
        <taxon>Pezizomycotina</taxon>
        <taxon>Eurotiomycetes</taxon>
        <taxon>Eurotiomycetidae</taxon>
        <taxon>Eurotiales</taxon>
        <taxon>Aspergillaceae</taxon>
        <taxon>Aspergillus</taxon>
        <taxon>Aspergillus subgen. Nidulantes</taxon>
    </lineage>
</organism>
<evidence type="ECO:0000256" key="14">
    <source>
        <dbReference type="SAM" id="MobiDB-lite"/>
    </source>
</evidence>
<evidence type="ECO:0000256" key="11">
    <source>
        <dbReference type="ARBA" id="ARBA00023277"/>
    </source>
</evidence>
<proteinExistence type="inferred from homology"/>
<dbReference type="InterPro" id="IPR015340">
    <property type="entry name" value="A_amylase_C_dom"/>
</dbReference>
<dbReference type="Proteomes" id="UP001610335">
    <property type="component" value="Unassembled WGS sequence"/>
</dbReference>
<dbReference type="PROSITE" id="PS51166">
    <property type="entry name" value="CBM20"/>
    <property type="match status" value="1"/>
</dbReference>
<feature type="region of interest" description="Disordered" evidence="14">
    <location>
        <begin position="497"/>
        <end position="533"/>
    </location>
</feature>
<dbReference type="GO" id="GO:0016787">
    <property type="term" value="F:hydrolase activity"/>
    <property type="evidence" value="ECO:0007669"/>
    <property type="project" value="UniProtKB-KW"/>
</dbReference>
<dbReference type="InterPro" id="IPR002044">
    <property type="entry name" value="CBM20"/>
</dbReference>
<dbReference type="Pfam" id="PF09260">
    <property type="entry name" value="A_amylase_dom_C"/>
    <property type="match status" value="1"/>
</dbReference>
<dbReference type="Gene3D" id="3.20.20.80">
    <property type="entry name" value="Glycosidases"/>
    <property type="match status" value="1"/>
</dbReference>
<evidence type="ECO:0000256" key="4">
    <source>
        <dbReference type="ARBA" id="ARBA00012595"/>
    </source>
</evidence>
<keyword evidence="7 17" id="KW-0378">Hydrolase</keyword>
<evidence type="ECO:0000256" key="12">
    <source>
        <dbReference type="ARBA" id="ARBA00023295"/>
    </source>
</evidence>
<keyword evidence="10" id="KW-0325">Glycoprotein</keyword>
<evidence type="ECO:0000256" key="13">
    <source>
        <dbReference type="ARBA" id="ARBA00023326"/>
    </source>
</evidence>
<evidence type="ECO:0000313" key="18">
    <source>
        <dbReference type="Proteomes" id="UP001610335"/>
    </source>
</evidence>
<dbReference type="PANTHER" id="PTHR10357">
    <property type="entry name" value="ALPHA-AMYLASE FAMILY MEMBER"/>
    <property type="match status" value="1"/>
</dbReference>
<dbReference type="SUPFAM" id="SSF51011">
    <property type="entry name" value="Glycosyl hydrolase domain"/>
    <property type="match status" value="1"/>
</dbReference>
<feature type="signal peptide" evidence="15">
    <location>
        <begin position="1"/>
        <end position="19"/>
    </location>
</feature>
<evidence type="ECO:0000256" key="10">
    <source>
        <dbReference type="ARBA" id="ARBA00023180"/>
    </source>
</evidence>
<keyword evidence="8" id="KW-0106">Calcium</keyword>